<dbReference type="EMBL" id="CAJNOK010001179">
    <property type="protein sequence ID" value="CAF0797704.1"/>
    <property type="molecule type" value="Genomic_DNA"/>
</dbReference>
<feature type="transmembrane region" description="Helical" evidence="10">
    <location>
        <begin position="12"/>
        <end position="33"/>
    </location>
</feature>
<evidence type="ECO:0000256" key="4">
    <source>
        <dbReference type="ARBA" id="ARBA00022723"/>
    </source>
</evidence>
<evidence type="ECO:0000259" key="13">
    <source>
        <dbReference type="Pfam" id="PF17900"/>
    </source>
</evidence>
<dbReference type="GO" id="GO:0006508">
    <property type="term" value="P:proteolysis"/>
    <property type="evidence" value="ECO:0007669"/>
    <property type="project" value="UniProtKB-KW"/>
</dbReference>
<dbReference type="InterPro" id="IPR024571">
    <property type="entry name" value="ERAP1-like_C_dom"/>
</dbReference>
<evidence type="ECO:0000256" key="10">
    <source>
        <dbReference type="SAM" id="Phobius"/>
    </source>
</evidence>
<feature type="region of interest" description="Disordered" evidence="9">
    <location>
        <begin position="93"/>
        <end position="126"/>
    </location>
</feature>
<dbReference type="CDD" id="cd09601">
    <property type="entry name" value="M1_APN-Q_like"/>
    <property type="match status" value="1"/>
</dbReference>
<comment type="similarity">
    <text evidence="2">Belongs to the peptidase M1 family.</text>
</comment>
<keyword evidence="7" id="KW-0482">Metalloprotease</keyword>
<dbReference type="Pfam" id="PF11838">
    <property type="entry name" value="ERAP1_C"/>
    <property type="match status" value="1"/>
</dbReference>
<evidence type="ECO:0000256" key="2">
    <source>
        <dbReference type="ARBA" id="ARBA00010136"/>
    </source>
</evidence>
<dbReference type="PROSITE" id="PS51257">
    <property type="entry name" value="PROKAR_LIPOPROTEIN"/>
    <property type="match status" value="1"/>
</dbReference>
<evidence type="ECO:0000256" key="7">
    <source>
        <dbReference type="ARBA" id="ARBA00023049"/>
    </source>
</evidence>
<name>A0A8S2CT78_9BILA</name>
<feature type="compositionally biased region" description="Low complexity" evidence="9">
    <location>
        <begin position="93"/>
        <end position="108"/>
    </location>
</feature>
<dbReference type="InterPro" id="IPR050344">
    <property type="entry name" value="Peptidase_M1_aminopeptidases"/>
</dbReference>
<accession>A0A8S2CT78</accession>
<evidence type="ECO:0000256" key="3">
    <source>
        <dbReference type="ARBA" id="ARBA00022670"/>
    </source>
</evidence>
<gene>
    <name evidence="14" type="ORF">OVA965_LOCUS4476</name>
    <name evidence="15" type="ORF">TMI583_LOCUS4474</name>
</gene>
<keyword evidence="4" id="KW-0479">Metal-binding</keyword>
<dbReference type="Proteomes" id="UP000677228">
    <property type="component" value="Unassembled WGS sequence"/>
</dbReference>
<proteinExistence type="inferred from homology"/>
<organism evidence="14 16">
    <name type="scientific">Didymodactylos carnosus</name>
    <dbReference type="NCBI Taxonomy" id="1234261"/>
    <lineage>
        <taxon>Eukaryota</taxon>
        <taxon>Metazoa</taxon>
        <taxon>Spiralia</taxon>
        <taxon>Gnathifera</taxon>
        <taxon>Rotifera</taxon>
        <taxon>Eurotatoria</taxon>
        <taxon>Bdelloidea</taxon>
        <taxon>Philodinida</taxon>
        <taxon>Philodinidae</taxon>
        <taxon>Didymodactylos</taxon>
    </lineage>
</organism>
<dbReference type="AlphaFoldDB" id="A0A8S2CT78"/>
<feature type="domain" description="Aminopeptidase N-like N-terminal" evidence="13">
    <location>
        <begin position="142"/>
        <end position="328"/>
    </location>
</feature>
<reference evidence="14" key="1">
    <citation type="submission" date="2021-02" db="EMBL/GenBank/DDBJ databases">
        <authorList>
            <person name="Nowell W R."/>
        </authorList>
    </citation>
    <scope>NUCLEOTIDE SEQUENCE</scope>
</reference>
<evidence type="ECO:0000259" key="12">
    <source>
        <dbReference type="Pfam" id="PF11838"/>
    </source>
</evidence>
<keyword evidence="3" id="KW-0645">Protease</keyword>
<keyword evidence="6" id="KW-0862">Zinc</keyword>
<keyword evidence="10" id="KW-0812">Transmembrane</keyword>
<comment type="cofactor">
    <cofactor evidence="1">
        <name>Zn(2+)</name>
        <dbReference type="ChEBI" id="CHEBI:29105"/>
    </cofactor>
</comment>
<dbReference type="GO" id="GO:0005737">
    <property type="term" value="C:cytoplasm"/>
    <property type="evidence" value="ECO:0007669"/>
    <property type="project" value="TreeGrafter"/>
</dbReference>
<dbReference type="Proteomes" id="UP000682733">
    <property type="component" value="Unassembled WGS sequence"/>
</dbReference>
<dbReference type="GO" id="GO:0016020">
    <property type="term" value="C:membrane"/>
    <property type="evidence" value="ECO:0007669"/>
    <property type="project" value="TreeGrafter"/>
</dbReference>
<dbReference type="GO" id="GO:0070006">
    <property type="term" value="F:metalloaminopeptidase activity"/>
    <property type="evidence" value="ECO:0007669"/>
    <property type="project" value="TreeGrafter"/>
</dbReference>
<dbReference type="InterPro" id="IPR014782">
    <property type="entry name" value="Peptidase_M1_dom"/>
</dbReference>
<dbReference type="Gene3D" id="2.60.40.1730">
    <property type="entry name" value="tricorn interacting facor f3 domain"/>
    <property type="match status" value="1"/>
</dbReference>
<evidence type="ECO:0000256" key="9">
    <source>
        <dbReference type="SAM" id="MobiDB-lite"/>
    </source>
</evidence>
<evidence type="ECO:0000256" key="8">
    <source>
        <dbReference type="PIRSR" id="PIRSR634016-4"/>
    </source>
</evidence>
<keyword evidence="10" id="KW-0472">Membrane</keyword>
<dbReference type="InterPro" id="IPR042097">
    <property type="entry name" value="Aminopeptidase_N-like_N_sf"/>
</dbReference>
<evidence type="ECO:0000313" key="16">
    <source>
        <dbReference type="Proteomes" id="UP000677228"/>
    </source>
</evidence>
<evidence type="ECO:0000256" key="1">
    <source>
        <dbReference type="ARBA" id="ARBA00001947"/>
    </source>
</evidence>
<evidence type="ECO:0000256" key="5">
    <source>
        <dbReference type="ARBA" id="ARBA00022801"/>
    </source>
</evidence>
<dbReference type="EMBL" id="CAJOBA010001179">
    <property type="protein sequence ID" value="CAF3580844.1"/>
    <property type="molecule type" value="Genomic_DNA"/>
</dbReference>
<comment type="caution">
    <text evidence="14">The sequence shown here is derived from an EMBL/GenBank/DDBJ whole genome shotgun (WGS) entry which is preliminary data.</text>
</comment>
<keyword evidence="5" id="KW-0378">Hydrolase</keyword>
<dbReference type="InterPro" id="IPR034016">
    <property type="entry name" value="M1_APN-typ"/>
</dbReference>
<dbReference type="GO" id="GO:0005615">
    <property type="term" value="C:extracellular space"/>
    <property type="evidence" value="ECO:0007669"/>
    <property type="project" value="TreeGrafter"/>
</dbReference>
<dbReference type="GO" id="GO:0042277">
    <property type="term" value="F:peptide binding"/>
    <property type="evidence" value="ECO:0007669"/>
    <property type="project" value="TreeGrafter"/>
</dbReference>
<protein>
    <recommendedName>
        <fullName evidence="17">Aminopeptidase</fullName>
    </recommendedName>
</protein>
<dbReference type="InterPro" id="IPR045357">
    <property type="entry name" value="Aminopeptidase_N-like_N"/>
</dbReference>
<feature type="site" description="Transition state stabilizer" evidence="8">
    <location>
        <position position="529"/>
    </location>
</feature>
<feature type="domain" description="Peptidase M1 membrane alanine aminopeptidase" evidence="11">
    <location>
        <begin position="368"/>
        <end position="575"/>
    </location>
</feature>
<dbReference type="SUPFAM" id="SSF63737">
    <property type="entry name" value="Leukotriene A4 hydrolase N-terminal domain"/>
    <property type="match status" value="1"/>
</dbReference>
<dbReference type="InterPro" id="IPR001930">
    <property type="entry name" value="Peptidase_M1"/>
</dbReference>
<dbReference type="SUPFAM" id="SSF55486">
    <property type="entry name" value="Metalloproteases ('zincins'), catalytic domain"/>
    <property type="match status" value="1"/>
</dbReference>
<dbReference type="Pfam" id="PF01433">
    <property type="entry name" value="Peptidase_M1"/>
    <property type="match status" value="1"/>
</dbReference>
<dbReference type="GO" id="GO:0043171">
    <property type="term" value="P:peptide catabolic process"/>
    <property type="evidence" value="ECO:0007669"/>
    <property type="project" value="TreeGrafter"/>
</dbReference>
<dbReference type="GO" id="GO:0008270">
    <property type="term" value="F:zinc ion binding"/>
    <property type="evidence" value="ECO:0007669"/>
    <property type="project" value="InterPro"/>
</dbReference>
<evidence type="ECO:0008006" key="17">
    <source>
        <dbReference type="Google" id="ProtNLM"/>
    </source>
</evidence>
<dbReference type="Gene3D" id="1.10.390.10">
    <property type="entry name" value="Neutral Protease Domain 2"/>
    <property type="match status" value="1"/>
</dbReference>
<evidence type="ECO:0000259" key="11">
    <source>
        <dbReference type="Pfam" id="PF01433"/>
    </source>
</evidence>
<evidence type="ECO:0000313" key="14">
    <source>
        <dbReference type="EMBL" id="CAF0797704.1"/>
    </source>
</evidence>
<dbReference type="Gene3D" id="2.60.40.1910">
    <property type="match status" value="1"/>
</dbReference>
<sequence>MLEKRKQNGIELAAWQIAAIFILSIACLIGITIPVSRQKGINCESSSYFTSNSDLPRPRHVRQGQCPADLPVCSTAPTPTGGTGSTVSIVTTSTAQPTTTTARNTLPPITKPPTVPPSTTSNPWINMTRPHNSIRLPTVARPISYDIHISCPQCWNATISTTDIQFSGRTTIEVSIITQTSSLIFHAKDLIIKSILINGTNPLNTINIPEFEMIYLNLTNTLLAGQRITLDITYDGRVNRYDQSGFYLEFFYTGINNEKFLGTNFEPTDARRVFPCWDEPGYKATYTLAIEHDENTLALSNTPTNTIITNNGISTTTFITTVPLSTFLLAWAIVPNDFGVASIMYDKTNISVRARKELIENNRISFTLTLIQTSLQFLTDYFNETDDDFLPTKIDFLAVPDFANNDATSNWGLLSFREDILSFDEKLNSAEMQQNVAKTIVEQLVQFWFGNSVTINWWNDIWLHKAMAAFISYKVLDAQFPSWNITQQIVVRDIVPALWHDSKPSSHPLSNNNITTNAEIINLFDSITYLKGASVLRMFENIVGADQFQGATQIYLQRNRFDIGNPSDFYTSLNWTFVQTTAEEYIKSWLEEPNYPLLSVHMDATNPSGTTITFRQSRYIGAIELDDSNLNRNFRWKINIYCTVGGIDNGTIASLTENANEPLVQLLLQTENDTVSIPGKQYAWIKCNKDFNGFYVTEYSVTNQEESQIWDNYEQLFVITETFSNEDKANLINDAFILGHIGTLLYQEALKVVLPLGQTKEQYLPWKAFIWHWHNLADVEEHSKYFRGFKIEFYFYSLYKSSRFELLCRMQDTDALLKASELYYLIDPSYFFNSSADTNVSPDYLTTVLQYHIQNTYNVEEWYYMYQNYTVNTVGTAQERLAMLAALSQSKDIWRLKLLLEDGLDFTNSLIETQDFISIMEFIAKNPVGRYIVWNFYRHNYEEFISRFGFNNRRFNALILILTKSFENEYYLTEVQEFIAKFPHPIGSNVQQLAREQTIMNFEWLLDEAEGLDEAISGGDKQKLNKKLIS</sequence>
<evidence type="ECO:0000313" key="15">
    <source>
        <dbReference type="EMBL" id="CAF3580844.1"/>
    </source>
</evidence>
<keyword evidence="10" id="KW-1133">Transmembrane helix</keyword>
<dbReference type="PANTHER" id="PTHR11533:SF21">
    <property type="entry name" value="AMINOPEPTIDASE"/>
    <property type="match status" value="1"/>
</dbReference>
<dbReference type="Gene3D" id="1.25.50.20">
    <property type="match status" value="1"/>
</dbReference>
<dbReference type="PRINTS" id="PR00756">
    <property type="entry name" value="ALADIPTASE"/>
</dbReference>
<dbReference type="PANTHER" id="PTHR11533">
    <property type="entry name" value="PROTEASE M1 ZINC METALLOPROTEASE"/>
    <property type="match status" value="1"/>
</dbReference>
<feature type="domain" description="ERAP1-like C-terminal" evidence="12">
    <location>
        <begin position="684"/>
        <end position="982"/>
    </location>
</feature>
<dbReference type="InterPro" id="IPR027268">
    <property type="entry name" value="Peptidase_M4/M1_CTD_sf"/>
</dbReference>
<evidence type="ECO:0000256" key="6">
    <source>
        <dbReference type="ARBA" id="ARBA00022833"/>
    </source>
</evidence>
<dbReference type="Pfam" id="PF17900">
    <property type="entry name" value="Peptidase_M1_N"/>
    <property type="match status" value="1"/>
</dbReference>